<reference evidence="1" key="1">
    <citation type="journal article" date="2014" name="Nat. Genet.">
        <title>Genome and transcriptome of the porcine whipworm Trichuris suis.</title>
        <authorList>
            <person name="Jex A.R."/>
            <person name="Nejsum P."/>
            <person name="Schwarz E.M."/>
            <person name="Hu L."/>
            <person name="Young N.D."/>
            <person name="Hall R.S."/>
            <person name="Korhonen P.K."/>
            <person name="Liao S."/>
            <person name="Thamsborg S."/>
            <person name="Xia J."/>
            <person name="Xu P."/>
            <person name="Wang S."/>
            <person name="Scheerlinck J.P."/>
            <person name="Hofmann A."/>
            <person name="Sternberg P.W."/>
            <person name="Wang J."/>
            <person name="Gasser R.B."/>
        </authorList>
    </citation>
    <scope>NUCLEOTIDE SEQUENCE [LARGE SCALE GENOMIC DNA]</scope>
    <source>
        <strain evidence="1">DCEP-RM93F</strain>
    </source>
</reference>
<organism evidence="1">
    <name type="scientific">Trichuris suis</name>
    <name type="common">pig whipworm</name>
    <dbReference type="NCBI Taxonomy" id="68888"/>
    <lineage>
        <taxon>Eukaryota</taxon>
        <taxon>Metazoa</taxon>
        <taxon>Ecdysozoa</taxon>
        <taxon>Nematoda</taxon>
        <taxon>Enoplea</taxon>
        <taxon>Dorylaimia</taxon>
        <taxon>Trichinellida</taxon>
        <taxon>Trichuridae</taxon>
        <taxon>Trichuris</taxon>
    </lineage>
</organism>
<evidence type="ECO:0000313" key="1">
    <source>
        <dbReference type="EMBL" id="KFD63123.1"/>
    </source>
</evidence>
<dbReference type="AlphaFoldDB" id="A0A085N0X7"/>
<accession>A0A085N0X7</accession>
<protein>
    <submittedName>
        <fullName evidence="1">Uncharacterized protein</fullName>
    </submittedName>
</protein>
<name>A0A085N0X7_9BILA</name>
<dbReference type="EMBL" id="KL367580">
    <property type="protein sequence ID" value="KFD63123.1"/>
    <property type="molecule type" value="Genomic_DNA"/>
</dbReference>
<gene>
    <name evidence="1" type="ORF">M514_24710</name>
</gene>
<proteinExistence type="predicted"/>
<dbReference type="Proteomes" id="UP000030758">
    <property type="component" value="Unassembled WGS sequence"/>
</dbReference>
<sequence length="101" mass="10944">MLLKIVFVYVCDGATFVESLPPGCTARLSILTGVGFEPTPTGVDCGLNAAPWTTRPSSRGLRKKDIVSEVDRLLVLTAFGTPVDIYPRFEANLFLDPLDLS</sequence>